<evidence type="ECO:0000259" key="4">
    <source>
        <dbReference type="Pfam" id="PF01048"/>
    </source>
</evidence>
<keyword evidence="6" id="KW-1185">Reference proteome</keyword>
<feature type="domain" description="Nucleoside phosphorylase" evidence="4">
    <location>
        <begin position="41"/>
        <end position="234"/>
    </location>
</feature>
<evidence type="ECO:0000256" key="2">
    <source>
        <dbReference type="ARBA" id="ARBA00021980"/>
    </source>
</evidence>
<comment type="caution">
    <text evidence="5">The sequence shown here is derived from an EMBL/GenBank/DDBJ whole genome shotgun (WGS) entry which is preliminary data.</text>
</comment>
<dbReference type="PANTHER" id="PTHR43691">
    <property type="entry name" value="URIDINE PHOSPHORYLASE"/>
    <property type="match status" value="1"/>
</dbReference>
<dbReference type="InterPro" id="IPR035994">
    <property type="entry name" value="Nucleoside_phosphorylase_sf"/>
</dbReference>
<dbReference type="InterPro" id="IPR000845">
    <property type="entry name" value="Nucleoside_phosphorylase_d"/>
</dbReference>
<dbReference type="Proteomes" id="UP000273119">
    <property type="component" value="Unassembled WGS sequence"/>
</dbReference>
<comment type="catalytic activity">
    <reaction evidence="3">
        <text>uridine + phosphate = alpha-D-ribose 1-phosphate + uracil</text>
        <dbReference type="Rhea" id="RHEA:24388"/>
        <dbReference type="ChEBI" id="CHEBI:16704"/>
        <dbReference type="ChEBI" id="CHEBI:17568"/>
        <dbReference type="ChEBI" id="CHEBI:43474"/>
        <dbReference type="ChEBI" id="CHEBI:57720"/>
        <dbReference type="EC" id="2.4.2.3"/>
    </reaction>
</comment>
<dbReference type="GO" id="GO:0005829">
    <property type="term" value="C:cytosol"/>
    <property type="evidence" value="ECO:0007669"/>
    <property type="project" value="TreeGrafter"/>
</dbReference>
<dbReference type="EMBL" id="QQXL01000002">
    <property type="protein sequence ID" value="RKW70991.1"/>
    <property type="molecule type" value="Genomic_DNA"/>
</dbReference>
<dbReference type="PANTHER" id="PTHR43691:SF11">
    <property type="entry name" value="FI09636P-RELATED"/>
    <property type="match status" value="1"/>
</dbReference>
<evidence type="ECO:0000256" key="1">
    <source>
        <dbReference type="ARBA" id="ARBA00011888"/>
    </source>
</evidence>
<dbReference type="EC" id="2.4.2.3" evidence="1"/>
<accession>A0A496PKH5</accession>
<evidence type="ECO:0000313" key="5">
    <source>
        <dbReference type="EMBL" id="RKW70991.1"/>
    </source>
</evidence>
<gene>
    <name evidence="5" type="ORF">DWQ67_04075</name>
</gene>
<protein>
    <recommendedName>
        <fullName evidence="2">Uridine phosphorylase</fullName>
        <ecNumber evidence="1">2.4.2.3</ecNumber>
    </recommendedName>
</protein>
<dbReference type="Gene3D" id="3.40.50.1580">
    <property type="entry name" value="Nucleoside phosphorylase domain"/>
    <property type="match status" value="1"/>
</dbReference>
<evidence type="ECO:0000256" key="3">
    <source>
        <dbReference type="ARBA" id="ARBA00048447"/>
    </source>
</evidence>
<reference evidence="5 6" key="1">
    <citation type="submission" date="2018-07" db="EMBL/GenBank/DDBJ databases">
        <title>Arthrobacter sp. nov., isolated from raw cow's milk with high bacterial count.</title>
        <authorList>
            <person name="Hahne J."/>
            <person name="Isele D."/>
            <person name="Lipski A."/>
        </authorList>
    </citation>
    <scope>NUCLEOTIDE SEQUENCE [LARGE SCALE GENOMIC DNA]</scope>
    <source>
        <strain evidence="5 6">JZ R-183</strain>
    </source>
</reference>
<dbReference type="GO" id="GO:0004731">
    <property type="term" value="F:purine-nucleoside phosphorylase activity"/>
    <property type="evidence" value="ECO:0007669"/>
    <property type="project" value="TreeGrafter"/>
</dbReference>
<dbReference type="GO" id="GO:0006152">
    <property type="term" value="P:purine nucleoside catabolic process"/>
    <property type="evidence" value="ECO:0007669"/>
    <property type="project" value="TreeGrafter"/>
</dbReference>
<sequence>MGTMLTLGEHALLDLDSDPKDLIGGWDRESYAPDTLPSRLVMAFLGPTVDQFAAERGWEVGAELESITRNFPYFVTEHRGTKVGIVLAPLGAPAAVQNLEFGINLGARHVVAVGSCGALHSHEENAMLVPTRALRDEGTSYHYAPAGDWIDLDPRSVQAVKDALVAAGRDYAEVSTWTTDGFYRETPAVINRRKEQGCDVVDMECSALAAASAFRGVDYAQLLYTADSLADLEGHDPRGWGIAARATALDLALDAVVRLG</sequence>
<name>A0A496PKH5_9MICC</name>
<organism evidence="5 6">
    <name type="scientific">Galactobacter caseinivorans</name>
    <dbReference type="NCBI Taxonomy" id="2676123"/>
    <lineage>
        <taxon>Bacteria</taxon>
        <taxon>Bacillati</taxon>
        <taxon>Actinomycetota</taxon>
        <taxon>Actinomycetes</taxon>
        <taxon>Micrococcales</taxon>
        <taxon>Micrococcaceae</taxon>
        <taxon>Galactobacter</taxon>
    </lineage>
</organism>
<proteinExistence type="predicted"/>
<evidence type="ECO:0000313" key="6">
    <source>
        <dbReference type="Proteomes" id="UP000273119"/>
    </source>
</evidence>
<dbReference type="SUPFAM" id="SSF53167">
    <property type="entry name" value="Purine and uridine phosphorylases"/>
    <property type="match status" value="1"/>
</dbReference>
<dbReference type="CDD" id="cd09007">
    <property type="entry name" value="NP-I_spr0068"/>
    <property type="match status" value="1"/>
</dbReference>
<dbReference type="AlphaFoldDB" id="A0A496PKH5"/>
<dbReference type="Pfam" id="PF01048">
    <property type="entry name" value="PNP_UDP_1"/>
    <property type="match status" value="1"/>
</dbReference>
<dbReference type="GO" id="GO:0004850">
    <property type="term" value="F:uridine phosphorylase activity"/>
    <property type="evidence" value="ECO:0007669"/>
    <property type="project" value="UniProtKB-EC"/>
</dbReference>